<reference evidence="8 9" key="1">
    <citation type="journal article" date="2024" name="Commun. Biol.">
        <title>Comparative genomic analysis of thermophilic fungi reveals convergent evolutionary adaptations and gene losses.</title>
        <authorList>
            <person name="Steindorff A.S."/>
            <person name="Aguilar-Pontes M.V."/>
            <person name="Robinson A.J."/>
            <person name="Andreopoulos B."/>
            <person name="LaButti K."/>
            <person name="Kuo A."/>
            <person name="Mondo S."/>
            <person name="Riley R."/>
            <person name="Otillar R."/>
            <person name="Haridas S."/>
            <person name="Lipzen A."/>
            <person name="Grimwood J."/>
            <person name="Schmutz J."/>
            <person name="Clum A."/>
            <person name="Reid I.D."/>
            <person name="Moisan M.C."/>
            <person name="Butler G."/>
            <person name="Nguyen T.T.M."/>
            <person name="Dewar K."/>
            <person name="Conant G."/>
            <person name="Drula E."/>
            <person name="Henrissat B."/>
            <person name="Hansel C."/>
            <person name="Singer S."/>
            <person name="Hutchinson M.I."/>
            <person name="de Vries R.P."/>
            <person name="Natvig D.O."/>
            <person name="Powell A.J."/>
            <person name="Tsang A."/>
            <person name="Grigoriev I.V."/>
        </authorList>
    </citation>
    <scope>NUCLEOTIDE SEQUENCE [LARGE SCALE GENOMIC DNA]</scope>
    <source>
        <strain evidence="8 9">ATCC 24622</strain>
    </source>
</reference>
<dbReference type="Gene3D" id="1.10.1520.10">
    <property type="entry name" value="Ribonuclease III domain"/>
    <property type="match status" value="1"/>
</dbReference>
<evidence type="ECO:0000256" key="2">
    <source>
        <dbReference type="ARBA" id="ARBA00022759"/>
    </source>
</evidence>
<dbReference type="SUPFAM" id="SSF69065">
    <property type="entry name" value="RNase III domain-like"/>
    <property type="match status" value="1"/>
</dbReference>
<keyword evidence="3" id="KW-0378">Hydrolase</keyword>
<feature type="domain" description="RNase III" evidence="7">
    <location>
        <begin position="162"/>
        <end position="276"/>
    </location>
</feature>
<dbReference type="SUPFAM" id="SSF54768">
    <property type="entry name" value="dsRNA-binding domain-like"/>
    <property type="match status" value="1"/>
</dbReference>
<dbReference type="Proteomes" id="UP001586593">
    <property type="component" value="Unassembled WGS sequence"/>
</dbReference>
<dbReference type="CDD" id="cd00593">
    <property type="entry name" value="RIBOc"/>
    <property type="match status" value="1"/>
</dbReference>
<feature type="domain" description="DRBM" evidence="6">
    <location>
        <begin position="332"/>
        <end position="410"/>
    </location>
</feature>
<dbReference type="PANTHER" id="PTHR11207:SF0">
    <property type="entry name" value="RIBONUCLEASE 3"/>
    <property type="match status" value="1"/>
</dbReference>
<evidence type="ECO:0000256" key="1">
    <source>
        <dbReference type="ARBA" id="ARBA00022722"/>
    </source>
</evidence>
<dbReference type="Gene3D" id="3.30.160.20">
    <property type="match status" value="1"/>
</dbReference>
<evidence type="ECO:0008006" key="10">
    <source>
        <dbReference type="Google" id="ProtNLM"/>
    </source>
</evidence>
<dbReference type="PANTHER" id="PTHR11207">
    <property type="entry name" value="RIBONUCLEASE III"/>
    <property type="match status" value="1"/>
</dbReference>
<proteinExistence type="predicted"/>
<evidence type="ECO:0000256" key="4">
    <source>
        <dbReference type="ARBA" id="ARBA00022884"/>
    </source>
</evidence>
<evidence type="ECO:0000259" key="7">
    <source>
        <dbReference type="PROSITE" id="PS50142"/>
    </source>
</evidence>
<dbReference type="PROSITE" id="PS50137">
    <property type="entry name" value="DS_RBD"/>
    <property type="match status" value="1"/>
</dbReference>
<dbReference type="InterPro" id="IPR000999">
    <property type="entry name" value="RNase_III_dom"/>
</dbReference>
<dbReference type="InterPro" id="IPR036389">
    <property type="entry name" value="RNase_III_sf"/>
</dbReference>
<keyword evidence="9" id="KW-1185">Reference proteome</keyword>
<comment type="caution">
    <text evidence="8">The sequence shown here is derived from an EMBL/GenBank/DDBJ whole genome shotgun (WGS) entry which is preliminary data.</text>
</comment>
<keyword evidence="2" id="KW-0255">Endonuclease</keyword>
<dbReference type="InterPro" id="IPR014720">
    <property type="entry name" value="dsRBD_dom"/>
</dbReference>
<accession>A0ABR3Y8V5</accession>
<evidence type="ECO:0000256" key="3">
    <source>
        <dbReference type="ARBA" id="ARBA00022801"/>
    </source>
</evidence>
<dbReference type="PROSITE" id="PS50142">
    <property type="entry name" value="RNASE_3_2"/>
    <property type="match status" value="1"/>
</dbReference>
<evidence type="ECO:0000313" key="8">
    <source>
        <dbReference type="EMBL" id="KAL1884360.1"/>
    </source>
</evidence>
<keyword evidence="1" id="KW-0540">Nuclease</keyword>
<keyword evidence="4 5" id="KW-0694">RNA-binding</keyword>
<dbReference type="SMART" id="SM00535">
    <property type="entry name" value="RIBOc"/>
    <property type="match status" value="1"/>
</dbReference>
<evidence type="ECO:0000259" key="6">
    <source>
        <dbReference type="PROSITE" id="PS50137"/>
    </source>
</evidence>
<dbReference type="EMBL" id="JAZHXJ010000001">
    <property type="protein sequence ID" value="KAL1884360.1"/>
    <property type="molecule type" value="Genomic_DNA"/>
</dbReference>
<sequence>MAKRIRDDLADISAERLSGTFKRKRAASSRLNGVGDALDVLLESADTLFRSLDAVRYHRTRGSADPGFLDRETRTTLTDLCRKLCPALQLLSHELEEEGNDGAAVEGDDTASESKNSFQSVDVREIPFSIPQTAFSSWKVSDSLVPTPALPPILDPDVESTAFRHSGAAKKPGQENYERLEWIGDACLFLIASGFIYQTFKSYPPGKCTQLRELLVCNSTLATYSRRYGLDKRANLPAEFAEETRPGASKVSDKERNKVLGDLFEAYIGAVVTTDPEQGFSRVSAWLKGLWAETMWQKVRDEEKGKAAASWLAQMSHAMGVGVSKLRAPELSAKVELAKLLQVPGVKLRYEDIPGRDKRDRDNDKRSLFTVGVFLDGWGESNKQLGWGTALSKKDAGEKAARMALENPKLMKLYATKKKEYLAARGK</sequence>
<dbReference type="Pfam" id="PF00636">
    <property type="entry name" value="Ribonuclease_3"/>
    <property type="match status" value="1"/>
</dbReference>
<name>A0ABR3Y8V5_9PEZI</name>
<protein>
    <recommendedName>
        <fullName evidence="10">RNase III domain-containing protein</fullName>
    </recommendedName>
</protein>
<evidence type="ECO:0000256" key="5">
    <source>
        <dbReference type="PROSITE-ProRule" id="PRU00266"/>
    </source>
</evidence>
<organism evidence="8 9">
    <name type="scientific">Phialemonium thermophilum</name>
    <dbReference type="NCBI Taxonomy" id="223376"/>
    <lineage>
        <taxon>Eukaryota</taxon>
        <taxon>Fungi</taxon>
        <taxon>Dikarya</taxon>
        <taxon>Ascomycota</taxon>
        <taxon>Pezizomycotina</taxon>
        <taxon>Sordariomycetes</taxon>
        <taxon>Sordariomycetidae</taxon>
        <taxon>Cephalothecales</taxon>
        <taxon>Cephalothecaceae</taxon>
        <taxon>Phialemonium</taxon>
    </lineage>
</organism>
<gene>
    <name evidence="8" type="ORF">VTK73DRAFT_54</name>
</gene>
<evidence type="ECO:0000313" key="9">
    <source>
        <dbReference type="Proteomes" id="UP001586593"/>
    </source>
</evidence>